<evidence type="ECO:0000313" key="4">
    <source>
        <dbReference type="Proteomes" id="UP000268014"/>
    </source>
</evidence>
<accession>A0A0N4WYA5</accession>
<reference evidence="5" key="1">
    <citation type="submission" date="2017-02" db="UniProtKB">
        <authorList>
            <consortium name="WormBaseParasite"/>
        </authorList>
    </citation>
    <scope>IDENTIFICATION</scope>
</reference>
<dbReference type="WBParaSite" id="HPLM_0001684801-mRNA-1">
    <property type="protein sequence ID" value="HPLM_0001684801-mRNA-1"/>
    <property type="gene ID" value="HPLM_0001684801"/>
</dbReference>
<dbReference type="AlphaFoldDB" id="A0A0N4WYA5"/>
<keyword evidence="2" id="KW-0472">Membrane</keyword>
<dbReference type="EMBL" id="UZAF01019613">
    <property type="protein sequence ID" value="VDO61964.1"/>
    <property type="molecule type" value="Genomic_DNA"/>
</dbReference>
<evidence type="ECO:0000256" key="1">
    <source>
        <dbReference type="ARBA" id="ARBA00022729"/>
    </source>
</evidence>
<dbReference type="OMA" id="CRKSFIV"/>
<proteinExistence type="predicted"/>
<evidence type="ECO:0000313" key="3">
    <source>
        <dbReference type="EMBL" id="VDO61964.1"/>
    </source>
</evidence>
<organism evidence="5">
    <name type="scientific">Haemonchus placei</name>
    <name type="common">Barber's pole worm</name>
    <dbReference type="NCBI Taxonomy" id="6290"/>
    <lineage>
        <taxon>Eukaryota</taxon>
        <taxon>Metazoa</taxon>
        <taxon>Ecdysozoa</taxon>
        <taxon>Nematoda</taxon>
        <taxon>Chromadorea</taxon>
        <taxon>Rhabditida</taxon>
        <taxon>Rhabditina</taxon>
        <taxon>Rhabditomorpha</taxon>
        <taxon>Strongyloidea</taxon>
        <taxon>Trichostrongylidae</taxon>
        <taxon>Haemonchus</taxon>
    </lineage>
</organism>
<keyword evidence="4" id="KW-1185">Reference proteome</keyword>
<feature type="transmembrane region" description="Helical" evidence="2">
    <location>
        <begin position="301"/>
        <end position="318"/>
    </location>
</feature>
<dbReference type="PANTHER" id="PTHR15583:SF7">
    <property type="entry name" value="INTERLEUKIN CYTOKINE RECEPTOR-RELATED PROTEIN 2"/>
    <property type="match status" value="1"/>
</dbReference>
<evidence type="ECO:0000256" key="2">
    <source>
        <dbReference type="SAM" id="Phobius"/>
    </source>
</evidence>
<dbReference type="OrthoDB" id="5864049at2759"/>
<keyword evidence="2" id="KW-1133">Transmembrane helix</keyword>
<reference evidence="3 4" key="2">
    <citation type="submission" date="2018-11" db="EMBL/GenBank/DDBJ databases">
        <authorList>
            <consortium name="Pathogen Informatics"/>
        </authorList>
    </citation>
    <scope>NUCLEOTIDE SEQUENCE [LARGE SCALE GENOMIC DNA]</scope>
    <source>
        <strain evidence="3 4">MHpl1</strain>
    </source>
</reference>
<keyword evidence="1" id="KW-0732">Signal</keyword>
<dbReference type="STRING" id="6290.A0A0N4WYA5"/>
<dbReference type="GO" id="GO:0030368">
    <property type="term" value="F:interleukin-17 receptor activity"/>
    <property type="evidence" value="ECO:0007669"/>
    <property type="project" value="InterPro"/>
</dbReference>
<name>A0A0N4WYA5_HAEPC</name>
<sequence>FVHSGPDYDYPVCPTGLVSVSVTPTVRIENNNILPHIELNISATVYENANSVFIRLQCLHAPDAEDIYCHDAARMSFKGKWLWPCRAIIFDEGEVVSAPFTFGYSCFRLFGLSQYMVNVTIFPQQCRSSLLVTSPSDSQLSPEIATFYANKNVSTPDWSPLLIVDFGDEDGLWLRVEGPSSSHARVITVSVFERHLDGVLRPLQSVNVVHPSTGFKRLVNVLWSFLFVNQFAAPLMQRFQWRNVAKGEYVVYTHIPRHDCMLICDDVPSNSVPCRLCAHTVVNFSLPADRASLSWKGLRRMRVLLGVALCSMFYLLVLRRRVRRTPAEVREIELQVKPLVLLLTPDDCAEYSAVVVALSRVLEQHAKVTVLLDHHEMINSVPSNFARLTALIHSIDDACDHQVPSNCPAVDEFNDAVETMMALIHRNPGWMQQRLCTEVIGLFVV</sequence>
<dbReference type="Proteomes" id="UP000268014">
    <property type="component" value="Unassembled WGS sequence"/>
</dbReference>
<keyword evidence="2" id="KW-0812">Transmembrane</keyword>
<evidence type="ECO:0000313" key="5">
    <source>
        <dbReference type="WBParaSite" id="HPLM_0001684801-mRNA-1"/>
    </source>
</evidence>
<dbReference type="InterPro" id="IPR039465">
    <property type="entry name" value="IL-17_rcpt-like"/>
</dbReference>
<dbReference type="PANTHER" id="PTHR15583">
    <property type="entry name" value="INTERLEUKIN-17 RECEPTOR"/>
    <property type="match status" value="1"/>
</dbReference>
<gene>
    <name evidence="3" type="ORF">HPLM_LOCUS16840</name>
</gene>
<protein>
    <submittedName>
        <fullName evidence="5">SEFIR domain-containing protein</fullName>
    </submittedName>
</protein>